<evidence type="ECO:0000256" key="3">
    <source>
        <dbReference type="ARBA" id="ARBA00022448"/>
    </source>
</evidence>
<evidence type="ECO:0000313" key="11">
    <source>
        <dbReference type="EMBL" id="BAQ15720.1"/>
    </source>
</evidence>
<keyword evidence="7" id="KW-0625">Polysaccharide transport</keyword>
<dbReference type="GO" id="GO:0005886">
    <property type="term" value="C:plasma membrane"/>
    <property type="evidence" value="ECO:0007669"/>
    <property type="project" value="UniProtKB-SubCell"/>
</dbReference>
<keyword evidence="12" id="KW-1185">Reference proteome</keyword>
<evidence type="ECO:0000256" key="1">
    <source>
        <dbReference type="ARBA" id="ARBA00004651"/>
    </source>
</evidence>
<evidence type="ECO:0000256" key="8">
    <source>
        <dbReference type="ARBA" id="ARBA00023136"/>
    </source>
</evidence>
<feature type="transmembrane region" description="Helical" evidence="9">
    <location>
        <begin position="218"/>
        <end position="237"/>
    </location>
</feature>
<evidence type="ECO:0000313" key="12">
    <source>
        <dbReference type="Proteomes" id="UP000031643"/>
    </source>
</evidence>
<keyword evidence="6 9" id="KW-1133">Transmembrane helix</keyword>
<dbReference type="Pfam" id="PF01061">
    <property type="entry name" value="ABC2_membrane"/>
    <property type="match status" value="1"/>
</dbReference>
<proteinExistence type="inferred from homology"/>
<keyword evidence="8 9" id="KW-0472">Membrane</keyword>
<dbReference type="InterPro" id="IPR013525">
    <property type="entry name" value="ABC2_TM"/>
</dbReference>
<keyword evidence="4" id="KW-1003">Cell membrane</keyword>
<evidence type="ECO:0000256" key="4">
    <source>
        <dbReference type="ARBA" id="ARBA00022475"/>
    </source>
</evidence>
<feature type="transmembrane region" description="Helical" evidence="9">
    <location>
        <begin position="96"/>
        <end position="125"/>
    </location>
</feature>
<reference evidence="11 12" key="1">
    <citation type="submission" date="2014-09" db="EMBL/GenBank/DDBJ databases">
        <title>Genome sequencing of Methyloceanibacter caenitepidi Gela4.</title>
        <authorList>
            <person name="Takeuchi M."/>
            <person name="Susumu S."/>
            <person name="Kamagata Y."/>
            <person name="Oshima K."/>
            <person name="Hattori M."/>
            <person name="Iwasaki W."/>
        </authorList>
    </citation>
    <scope>NUCLEOTIDE SEQUENCE [LARGE SCALE GENOMIC DNA]</scope>
    <source>
        <strain evidence="11 12">Gela4</strain>
    </source>
</reference>
<evidence type="ECO:0000256" key="6">
    <source>
        <dbReference type="ARBA" id="ARBA00022989"/>
    </source>
</evidence>
<feature type="transmembrane region" description="Helical" evidence="9">
    <location>
        <begin position="170"/>
        <end position="198"/>
    </location>
</feature>
<dbReference type="PANTHER" id="PTHR30413">
    <property type="entry name" value="INNER MEMBRANE TRANSPORT PERMEASE"/>
    <property type="match status" value="1"/>
</dbReference>
<organism evidence="11 12">
    <name type="scientific">Methyloceanibacter caenitepidi</name>
    <dbReference type="NCBI Taxonomy" id="1384459"/>
    <lineage>
        <taxon>Bacteria</taxon>
        <taxon>Pseudomonadati</taxon>
        <taxon>Pseudomonadota</taxon>
        <taxon>Alphaproteobacteria</taxon>
        <taxon>Hyphomicrobiales</taxon>
        <taxon>Hyphomicrobiaceae</taxon>
        <taxon>Methyloceanibacter</taxon>
    </lineage>
</organism>
<dbReference type="GO" id="GO:0015774">
    <property type="term" value="P:polysaccharide transport"/>
    <property type="evidence" value="ECO:0007669"/>
    <property type="project" value="UniProtKB-KW"/>
</dbReference>
<comment type="subcellular location">
    <subcellularLocation>
        <location evidence="1">Cell membrane</location>
        <topology evidence="1">Multi-pass membrane protein</topology>
    </subcellularLocation>
</comment>
<feature type="transmembrane region" description="Helical" evidence="9">
    <location>
        <begin position="29"/>
        <end position="46"/>
    </location>
</feature>
<evidence type="ECO:0000256" key="9">
    <source>
        <dbReference type="SAM" id="Phobius"/>
    </source>
</evidence>
<feature type="transmembrane region" description="Helical" evidence="9">
    <location>
        <begin position="131"/>
        <end position="158"/>
    </location>
</feature>
<dbReference type="Proteomes" id="UP000031643">
    <property type="component" value="Chromosome"/>
</dbReference>
<dbReference type="KEGG" id="mcg:GL4_0250"/>
<dbReference type="AlphaFoldDB" id="A0A0A8JYN9"/>
<dbReference type="GO" id="GO:0140359">
    <property type="term" value="F:ABC-type transporter activity"/>
    <property type="evidence" value="ECO:0007669"/>
    <property type="project" value="InterPro"/>
</dbReference>
<sequence length="252" mass="28826">MDWNRWHRWLYVAWFNFVVTYRKTTLGPFWLLAGPSIFIFIIGGIFKRVNDVPAEIFVPHLAIGVILWTLLGGFVTKSTTVYPRNRAQILQGSMTLIEITVVDVISIFLQFIHQVLILVVVFAIYGFPFSWYALVSLLGLAIIVANGFWLSIVFGIVGARYRDLHQMISAIMRVAFLATPIIWMATSTRGQMLGIYLLLNPFYHFLEIVRAPLLGMPISMTSWIVVLTITVGGFFLANEMHRRFARLVPLWV</sequence>
<comment type="similarity">
    <text evidence="2">Belongs to the ABC-2 integral membrane protein family.</text>
</comment>
<evidence type="ECO:0000259" key="10">
    <source>
        <dbReference type="Pfam" id="PF01061"/>
    </source>
</evidence>
<feature type="transmembrane region" description="Helical" evidence="9">
    <location>
        <begin position="58"/>
        <end position="75"/>
    </location>
</feature>
<dbReference type="GO" id="GO:0015920">
    <property type="term" value="P:lipopolysaccharide transport"/>
    <property type="evidence" value="ECO:0007669"/>
    <property type="project" value="TreeGrafter"/>
</dbReference>
<feature type="domain" description="ABC-2 type transporter transmembrane" evidence="10">
    <location>
        <begin position="10"/>
        <end position="212"/>
    </location>
</feature>
<evidence type="ECO:0000256" key="2">
    <source>
        <dbReference type="ARBA" id="ARBA00007783"/>
    </source>
</evidence>
<name>A0A0A8JYN9_9HYPH</name>
<keyword evidence="5 9" id="KW-0812">Transmembrane</keyword>
<accession>A0A0A8JYN9</accession>
<protein>
    <submittedName>
        <fullName evidence="11">O-antigen export system permease protein RfbD</fullName>
    </submittedName>
</protein>
<dbReference type="STRING" id="1384459.GL4_0250"/>
<gene>
    <name evidence="11" type="ORF">GL4_0250</name>
</gene>
<dbReference type="PANTHER" id="PTHR30413:SF10">
    <property type="entry name" value="CAPSULE POLYSACCHARIDE EXPORT INNER-MEMBRANE PROTEIN CTRC"/>
    <property type="match status" value="1"/>
</dbReference>
<keyword evidence="3" id="KW-0813">Transport</keyword>
<dbReference type="HOGENOM" id="CLU_060703_0_0_5"/>
<dbReference type="EMBL" id="AP014648">
    <property type="protein sequence ID" value="BAQ15720.1"/>
    <property type="molecule type" value="Genomic_DNA"/>
</dbReference>
<evidence type="ECO:0000256" key="5">
    <source>
        <dbReference type="ARBA" id="ARBA00022692"/>
    </source>
</evidence>
<evidence type="ECO:0000256" key="7">
    <source>
        <dbReference type="ARBA" id="ARBA00023047"/>
    </source>
</evidence>
<keyword evidence="7" id="KW-0762">Sugar transport</keyword>